<name>A0A7J7IFC3_9RHOD</name>
<evidence type="ECO:0000313" key="2">
    <source>
        <dbReference type="EMBL" id="KAF6001217.1"/>
    </source>
</evidence>
<dbReference type="AlphaFoldDB" id="A0A7J7IFC3"/>
<proteinExistence type="predicted"/>
<keyword evidence="3" id="KW-1185">Reference proteome</keyword>
<organism evidence="2 3">
    <name type="scientific">Cyanidiococcus yangmingshanensis</name>
    <dbReference type="NCBI Taxonomy" id="2690220"/>
    <lineage>
        <taxon>Eukaryota</taxon>
        <taxon>Rhodophyta</taxon>
        <taxon>Bangiophyceae</taxon>
        <taxon>Cyanidiales</taxon>
        <taxon>Cyanidiaceae</taxon>
        <taxon>Cyanidiococcus</taxon>
    </lineage>
</organism>
<comment type="caution">
    <text evidence="2">The sequence shown here is derived from an EMBL/GenBank/DDBJ whole genome shotgun (WGS) entry which is preliminary data.</text>
</comment>
<dbReference type="Proteomes" id="UP000530660">
    <property type="component" value="Unassembled WGS sequence"/>
</dbReference>
<protein>
    <submittedName>
        <fullName evidence="2">Uncharacterized protein</fullName>
    </submittedName>
</protein>
<dbReference type="EMBL" id="VWRR01000015">
    <property type="protein sequence ID" value="KAF6001217.1"/>
    <property type="molecule type" value="Genomic_DNA"/>
</dbReference>
<gene>
    <name evidence="2" type="ORF">F1559_001167</name>
</gene>
<evidence type="ECO:0000313" key="3">
    <source>
        <dbReference type="Proteomes" id="UP000530660"/>
    </source>
</evidence>
<feature type="region of interest" description="Disordered" evidence="1">
    <location>
        <begin position="1"/>
        <end position="25"/>
    </location>
</feature>
<accession>A0A7J7IFC3</accession>
<sequence>MQREGRTQDPSKPCPESVYGDELGDEKHQSSLYLPATAVDILMDSYRVNIYGGERSANVGQRTVQLDWRNPGATMHPAVDSLSLCPEMRSVCSSFHSMIGSGIRQCTQNKMEISECRVGLWASPA</sequence>
<reference evidence="2 3" key="1">
    <citation type="journal article" date="2020" name="J. Phycol.">
        <title>Comparative genome analysis reveals Cyanidiococcus gen. nov., a new extremophilic red algal genus sister to Cyanidioschyzon (Cyanidioschyzonaceae, Rhodophyta).</title>
        <authorList>
            <person name="Liu S.-L."/>
            <person name="Chiang Y.-R."/>
            <person name="Yoon H.S."/>
            <person name="Fu H.-Y."/>
        </authorList>
    </citation>
    <scope>NUCLEOTIDE SEQUENCE [LARGE SCALE GENOMIC DNA]</scope>
    <source>
        <strain evidence="2 3">THAL066</strain>
    </source>
</reference>
<evidence type="ECO:0000256" key="1">
    <source>
        <dbReference type="SAM" id="MobiDB-lite"/>
    </source>
</evidence>